<comment type="caution">
    <text evidence="1">The sequence shown here is derived from an EMBL/GenBank/DDBJ whole genome shotgun (WGS) entry which is preliminary data.</text>
</comment>
<organism evidence="1 2">
    <name type="scientific">Paramecium primaurelia</name>
    <dbReference type="NCBI Taxonomy" id="5886"/>
    <lineage>
        <taxon>Eukaryota</taxon>
        <taxon>Sar</taxon>
        <taxon>Alveolata</taxon>
        <taxon>Ciliophora</taxon>
        <taxon>Intramacronucleata</taxon>
        <taxon>Oligohymenophorea</taxon>
        <taxon>Peniculida</taxon>
        <taxon>Parameciidae</taxon>
        <taxon>Paramecium</taxon>
    </lineage>
</organism>
<gene>
    <name evidence="1" type="ORF">PPRIM_AZ9-3.1.T1260144</name>
</gene>
<protein>
    <submittedName>
        <fullName evidence="1">Uncharacterized protein</fullName>
    </submittedName>
</protein>
<proteinExistence type="predicted"/>
<sequence>MIVFQNKYIILSDSKGSITRISDTNQGKKIESWLIDRSGLRTVISNRNQDTLFTVDNKACIYVIKLLNKKWKISQKIQVKNQIRQINLNNYEGGLIVLGSDGYAWLYTLNRKDQCWEQTYEFFPFFVCLKMCVRGPPPLDQIVFVEPNTIILLRLEYHLYYVDNQGNAEFQELIDLQPEDYNLRKQQQIFCPCKLNDNLELFRININDRQLLIVRDRLKGTLTHAKQNIDFQNQSCLQITDKGEDLLYSDETGFYLITIRASKEIVALIE</sequence>
<evidence type="ECO:0000313" key="2">
    <source>
        <dbReference type="Proteomes" id="UP000688137"/>
    </source>
</evidence>
<accession>A0A8S1PP71</accession>
<evidence type="ECO:0000313" key="1">
    <source>
        <dbReference type="EMBL" id="CAD8105260.1"/>
    </source>
</evidence>
<dbReference type="EMBL" id="CAJJDM010000129">
    <property type="protein sequence ID" value="CAD8105260.1"/>
    <property type="molecule type" value="Genomic_DNA"/>
</dbReference>
<dbReference type="Proteomes" id="UP000688137">
    <property type="component" value="Unassembled WGS sequence"/>
</dbReference>
<name>A0A8S1PP71_PARPR</name>
<dbReference type="AlphaFoldDB" id="A0A8S1PP71"/>
<reference evidence="1" key="1">
    <citation type="submission" date="2021-01" db="EMBL/GenBank/DDBJ databases">
        <authorList>
            <consortium name="Genoscope - CEA"/>
            <person name="William W."/>
        </authorList>
    </citation>
    <scope>NUCLEOTIDE SEQUENCE</scope>
</reference>
<keyword evidence="2" id="KW-1185">Reference proteome</keyword>